<organism evidence="3 5">
    <name type="scientific">Rhodococcus aetherivorans</name>
    <dbReference type="NCBI Taxonomy" id="191292"/>
    <lineage>
        <taxon>Bacteria</taxon>
        <taxon>Bacillati</taxon>
        <taxon>Actinomycetota</taxon>
        <taxon>Actinomycetes</taxon>
        <taxon>Mycobacteriales</taxon>
        <taxon>Nocardiaceae</taxon>
        <taxon>Rhodococcus</taxon>
    </lineage>
</organism>
<dbReference type="EMBL" id="CP106982">
    <property type="protein sequence ID" value="UYF91660.1"/>
    <property type="molecule type" value="Genomic_DNA"/>
</dbReference>
<name>A0A059MPE9_9NOCA</name>
<evidence type="ECO:0000313" key="4">
    <source>
        <dbReference type="Proteomes" id="UP000325466"/>
    </source>
</evidence>
<accession>A0A059MPE9</accession>
<dbReference type="GeneID" id="83621543"/>
<sequence length="98" mass="10435">MTSFDAAVVAAVTGHMNDDHADDNLLVVRAFAEPTAGAARMTGVHTEFGEWVVEVGGIETTVRVPWLEPVSDRAGIRTAVVALYHAACERLGVAPRPH</sequence>
<reference evidence="2 4" key="1">
    <citation type="journal article" date="2018" name="Biodegradation">
        <title>1,4-Dioxane degradation characteristics of Rhodococcus aetherivorans JCM 14343.</title>
        <authorList>
            <person name="Inoue D."/>
            <person name="Tsunoda T."/>
            <person name="Yamamoto N."/>
            <person name="Ike M."/>
            <person name="Sei K."/>
        </authorList>
    </citation>
    <scope>NUCLEOTIDE SEQUENCE [LARGE SCALE GENOMIC DNA]</scope>
    <source>
        <strain evidence="2 4">JCM 14343</strain>
    </source>
</reference>
<proteinExistence type="predicted"/>
<dbReference type="Proteomes" id="UP000325466">
    <property type="component" value="Unassembled WGS sequence"/>
</dbReference>
<evidence type="ECO:0000313" key="5">
    <source>
        <dbReference type="Proteomes" id="UP001163947"/>
    </source>
</evidence>
<gene>
    <name evidence="3" type="ORF">OCS65_13960</name>
    <name evidence="2" type="ORF">RAJCM14343_4532</name>
</gene>
<dbReference type="Proteomes" id="UP001163947">
    <property type="component" value="Chromosome"/>
</dbReference>
<accession>N1MDC3</accession>
<reference evidence="3" key="3">
    <citation type="submission" date="2022-09" db="EMBL/GenBank/DDBJ databases">
        <title>The genome sequence of Rhodococcus aetherivorans N1.</title>
        <authorList>
            <person name="Jiang W."/>
        </authorList>
    </citation>
    <scope>NUCLEOTIDE SEQUENCE</scope>
    <source>
        <strain evidence="3">N1</strain>
    </source>
</reference>
<protein>
    <submittedName>
        <fullName evidence="3">DUF2470 domain-containing protein</fullName>
    </submittedName>
</protein>
<reference evidence="2" key="2">
    <citation type="submission" date="2019-10" db="EMBL/GenBank/DDBJ databases">
        <title>Draft genome sequence of Rhodococcus aetherivorans JCM 14343.</title>
        <authorList>
            <person name="Inoue D."/>
            <person name="Nakazawa M."/>
            <person name="Yamamoto N."/>
            <person name="Sei K."/>
            <person name="Ike M."/>
        </authorList>
    </citation>
    <scope>NUCLEOTIDE SEQUENCE</scope>
    <source>
        <strain evidence="2">JCM 14343</strain>
    </source>
</reference>
<dbReference type="EMBL" id="BLAH01000113">
    <property type="protein sequence ID" value="GES39264.1"/>
    <property type="molecule type" value="Genomic_DNA"/>
</dbReference>
<dbReference type="Pfam" id="PF10615">
    <property type="entry name" value="DUF2470"/>
    <property type="match status" value="1"/>
</dbReference>
<dbReference type="Gene3D" id="3.20.180.10">
    <property type="entry name" value="PNP-oxidase-like"/>
    <property type="match status" value="1"/>
</dbReference>
<keyword evidence="4" id="KW-1185">Reference proteome</keyword>
<evidence type="ECO:0000313" key="2">
    <source>
        <dbReference type="EMBL" id="GES39264.1"/>
    </source>
</evidence>
<evidence type="ECO:0000313" key="3">
    <source>
        <dbReference type="EMBL" id="UYF91660.1"/>
    </source>
</evidence>
<evidence type="ECO:0000259" key="1">
    <source>
        <dbReference type="Pfam" id="PF10615"/>
    </source>
</evidence>
<dbReference type="InterPro" id="IPR019595">
    <property type="entry name" value="DUF2470"/>
</dbReference>
<dbReference type="RefSeq" id="WP_006941289.1">
    <property type="nucleotide sequence ID" value="NZ_BAAAYP010000024.1"/>
</dbReference>
<dbReference type="AlphaFoldDB" id="A0A059MPE9"/>
<dbReference type="InterPro" id="IPR037119">
    <property type="entry name" value="Haem_oxidase_HugZ-like_sf"/>
</dbReference>
<feature type="domain" description="DUF2470" evidence="1">
    <location>
        <begin position="11"/>
        <end position="83"/>
    </location>
</feature>